<proteinExistence type="predicted"/>
<name>A0ACD5ZTS1_AVESA</name>
<accession>A0ACD5ZTS1</accession>
<evidence type="ECO:0000313" key="1">
    <source>
        <dbReference type="EnsemblPlants" id="AVESA.00010b.r2.7AG1222210.1.CDS"/>
    </source>
</evidence>
<protein>
    <submittedName>
        <fullName evidence="1">Uncharacterized protein</fullName>
    </submittedName>
</protein>
<reference evidence="1" key="2">
    <citation type="submission" date="2025-09" db="UniProtKB">
        <authorList>
            <consortium name="EnsemblPlants"/>
        </authorList>
    </citation>
    <scope>IDENTIFICATION</scope>
</reference>
<dbReference type="Proteomes" id="UP001732700">
    <property type="component" value="Chromosome 7A"/>
</dbReference>
<keyword evidence="2" id="KW-1185">Reference proteome</keyword>
<reference evidence="1" key="1">
    <citation type="submission" date="2021-05" db="EMBL/GenBank/DDBJ databases">
        <authorList>
            <person name="Scholz U."/>
            <person name="Mascher M."/>
            <person name="Fiebig A."/>
        </authorList>
    </citation>
    <scope>NUCLEOTIDE SEQUENCE [LARGE SCALE GENOMIC DNA]</scope>
</reference>
<sequence length="1258" mass="137843">MRTSLALVALLLTASAATVVVSAGGAPRPLPEHGCAEVVAEQGAFYHKDKGATSAPTGGNGGTPRRHGNCRYCGKAGHWAKECRKAQRDRERKNEVANLAEEQGEPPALLLASIDVVTEAPEATMVQAAPVTVAVGTQAVFLNEEKVVPVPAAAGVWYLDTGASSHMTGVRDAFVTLDESVKGSVRFGDGSLVEIGGKGNVLFRCTDGNQRVLAGVFFIPRLRTNIISLGQLDENGCKSVIEGGYLRVYDQQRRLLVRVKRAANRLYILNLNVAAPVCLLSKVDTPAWVWHARLGHLHFRAVNTMSRRGMVRGMPEIDHIDEICDGCTIGKQHRLAFPRASKHRSERALELVHTDLCGPIKPTTAGGNQYFLLVVDDCTRYMWLELLKSKDEAFARFRKIQALAEAKQQCRLRAFRSDRGGELNSGEIKAWCAQEGVEHFTTAPYSPQQNGVVERRNQTVVEMARCMLKGMSMPATFWGEAVKCAVYVLNRAPTRSLNGVTPYEAWHRRKPTVEHLRTFGCVAHMKRTGPGITKLSDRSILTVFVGYEEGSKAYRVYDPVGGKLYVTRDVAFEERRTWSWALEQGGGAPPTFTVEYVSETGEAIVDNGHDSCSSACPRTPSPSAGQAPAGTPTTSLATAPTSTSPTVQLCTPPSRDSTLDAADDAAKPHRYRRVENIYDTTVPQCDPLGTGDDDEPPASDDLDNDDADAEVCCLMAAEEPATVEEALASPAWRRAMEEEMGSIIDNETWALSSLPTGHRAIGLKWVFKLKKDPEGNVVKHKARLVVKGYAQRQGVDFDEVFAPVARMETVRVLLGLAAHGGWEVHHMDVKSAFLNGDLSEEVYVLQPPGFLNKEQPNSVLKLSKALYGLRQAPRAWYAKLDSSLIELGFSRSPLEHAVYRRGDATNYLLVGVYVDDLIITGTHVEEIKAFKSEMHRLFKMSDLGLLSYYLGIEVRQGHGEITLCQRAYAEKILERAKMGGCNPCCTPMEARLKLQKEDGAQKVDATEYRGIIGCIRYLVNTRPDIALAVGVASRFMEAPSTHHWAVVKQILRYVRGTLGYGCRYRKGNGEPELIGYSDSDLAGDVNDRKSTSGVVFFLGGSIVTWSSQKQKMVAVSSCEAEYVAAAAATCQGTWLSRLISDLTGQAPAKFQLFVDNKSAIALSKNPLCSSQLHTRASEKRDLQQHFAVVIYSLWHDISPVPVLECVVSATTRPARGNAVDYLLVLRVAGLGTCEALVWGVRGEGSQDWKLKYFKQVAN</sequence>
<dbReference type="EnsemblPlants" id="AVESA.00010b.r2.7AG1222210.1">
    <property type="protein sequence ID" value="AVESA.00010b.r2.7AG1222210.1.CDS"/>
    <property type="gene ID" value="AVESA.00010b.r2.7AG1222210"/>
</dbReference>
<evidence type="ECO:0000313" key="2">
    <source>
        <dbReference type="Proteomes" id="UP001732700"/>
    </source>
</evidence>
<organism evidence="1 2">
    <name type="scientific">Avena sativa</name>
    <name type="common">Oat</name>
    <dbReference type="NCBI Taxonomy" id="4498"/>
    <lineage>
        <taxon>Eukaryota</taxon>
        <taxon>Viridiplantae</taxon>
        <taxon>Streptophyta</taxon>
        <taxon>Embryophyta</taxon>
        <taxon>Tracheophyta</taxon>
        <taxon>Spermatophyta</taxon>
        <taxon>Magnoliopsida</taxon>
        <taxon>Liliopsida</taxon>
        <taxon>Poales</taxon>
        <taxon>Poaceae</taxon>
        <taxon>BOP clade</taxon>
        <taxon>Pooideae</taxon>
        <taxon>Poodae</taxon>
        <taxon>Poeae</taxon>
        <taxon>Poeae Chloroplast Group 1 (Aveneae type)</taxon>
        <taxon>Aveninae</taxon>
        <taxon>Avena</taxon>
    </lineage>
</organism>